<dbReference type="PATRIC" id="fig|305.107.peg.1995"/>
<keyword evidence="1" id="KW-0732">Signal</keyword>
<dbReference type="EMBL" id="LN899826">
    <property type="protein sequence ID" value="CUV42190.1"/>
    <property type="molecule type" value="Genomic_DNA"/>
</dbReference>
<dbReference type="EMBL" id="LN899824">
    <property type="protein sequence ID" value="CUV28073.1"/>
    <property type="molecule type" value="Genomic_DNA"/>
</dbReference>
<dbReference type="EMBL" id="LN899821">
    <property type="protein sequence ID" value="CUV20332.1"/>
    <property type="molecule type" value="Genomic_DNA"/>
</dbReference>
<dbReference type="EMBL" id="LN899825">
    <property type="protein sequence ID" value="CUV36886.1"/>
    <property type="molecule type" value="Genomic_DNA"/>
</dbReference>
<evidence type="ECO:0000313" key="3">
    <source>
        <dbReference type="EMBL" id="CUV20332.1"/>
    </source>
</evidence>
<evidence type="ECO:0000313" key="4">
    <source>
        <dbReference type="EMBL" id="CUV24907.1"/>
    </source>
</evidence>
<dbReference type="InterPro" id="IPR008517">
    <property type="entry name" value="GNA1162-like"/>
</dbReference>
<name>A0A0K1ZS20_RALSL</name>
<feature type="chain" id="PRO_5014231781" evidence="1">
    <location>
        <begin position="26"/>
        <end position="223"/>
    </location>
</feature>
<evidence type="ECO:0000313" key="12">
    <source>
        <dbReference type="Proteomes" id="UP000262427"/>
    </source>
</evidence>
<reference evidence="11" key="4">
    <citation type="submission" date="2021-10" db="EMBL/GenBank/DDBJ databases">
        <title>Complete genome sequences of five Ralstonia solancearum strains isolated from sunflower.</title>
        <authorList>
            <person name="She X."/>
            <person name="He Z."/>
        </authorList>
    </citation>
    <scope>NUCLEOTIDE SEQUENCE</scope>
    <source>
        <strain evidence="11">RS638</strain>
        <plasmid evidence="11">p1</plasmid>
    </source>
</reference>
<accession>A0A0K1ZS20</accession>
<dbReference type="Gene3D" id="3.40.50.10610">
    <property type="entry name" value="ABC-type transport auxiliary lipoprotein component"/>
    <property type="match status" value="1"/>
</dbReference>
<evidence type="ECO:0000313" key="6">
    <source>
        <dbReference type="EMBL" id="CUV36886.1"/>
    </source>
</evidence>
<evidence type="ECO:0000313" key="10">
    <source>
        <dbReference type="EMBL" id="CUV61531.1"/>
    </source>
</evidence>
<geneLocation type="plasmid" evidence="11 13">
    <name>p1</name>
</geneLocation>
<evidence type="ECO:0000256" key="1">
    <source>
        <dbReference type="SAM" id="SignalP"/>
    </source>
</evidence>
<dbReference type="EMBL" id="LN899823">
    <property type="protein sequence ID" value="CUV24907.1"/>
    <property type="molecule type" value="Genomic_DNA"/>
</dbReference>
<evidence type="ECO:0000313" key="7">
    <source>
        <dbReference type="EMBL" id="CUV42190.1"/>
    </source>
</evidence>
<reference evidence="2" key="2">
    <citation type="submission" date="2018-01" db="EMBL/GenBank/DDBJ databases">
        <title>Ralstonia pseudosolanacearum P824 infects blueberry.</title>
        <authorList>
            <person name="Bocsanczy A.M."/>
            <person name="Norman D.J."/>
        </authorList>
    </citation>
    <scope>NUCLEOTIDE SEQUENCE</scope>
    <source>
        <strain evidence="2">P824</strain>
    </source>
</reference>
<evidence type="ECO:0000313" key="13">
    <source>
        <dbReference type="Proteomes" id="UP001164049"/>
    </source>
</evidence>
<evidence type="ECO:0000313" key="9">
    <source>
        <dbReference type="EMBL" id="CUV57191.1"/>
    </source>
</evidence>
<dbReference type="EMBL" id="LN899827">
    <property type="protein sequence ID" value="CUV47991.1"/>
    <property type="molecule type" value="Genomic_DNA"/>
</dbReference>
<dbReference type="EMBL" id="LN899820">
    <property type="protein sequence ID" value="CUV57191.1"/>
    <property type="molecule type" value="Genomic_DNA"/>
</dbReference>
<protein>
    <submittedName>
        <fullName evidence="11">DUF799 domain-containing protein</fullName>
    </submittedName>
</protein>
<evidence type="ECO:0000313" key="5">
    <source>
        <dbReference type="EMBL" id="CUV28073.1"/>
    </source>
</evidence>
<dbReference type="EMBL" id="CP085044">
    <property type="protein sequence ID" value="UZF17605.1"/>
    <property type="molecule type" value="Genomic_DNA"/>
</dbReference>
<dbReference type="AlphaFoldDB" id="A0A0K1ZS20"/>
<dbReference type="Proteomes" id="UP000262427">
    <property type="component" value="Chromosome MP"/>
</dbReference>
<keyword evidence="11" id="KW-0614">Plasmid</keyword>
<evidence type="ECO:0000313" key="2">
    <source>
        <dbReference type="EMBL" id="AYA48867.1"/>
    </source>
</evidence>
<organism evidence="8">
    <name type="scientific">Ralstonia solanacearum</name>
    <name type="common">Pseudomonas solanacearum</name>
    <dbReference type="NCBI Taxonomy" id="305"/>
    <lineage>
        <taxon>Bacteria</taxon>
        <taxon>Pseudomonadati</taxon>
        <taxon>Pseudomonadota</taxon>
        <taxon>Betaproteobacteria</taxon>
        <taxon>Burkholderiales</taxon>
        <taxon>Burkholderiaceae</taxon>
        <taxon>Ralstonia</taxon>
        <taxon>Ralstonia solanacearum species complex</taxon>
    </lineage>
</organism>
<gene>
    <name evidence="11" type="ORF">LH706_18805</name>
    <name evidence="3" type="ORF">PSS4_v1_1430015</name>
    <name evidence="10" type="ORF">RD1301_v1_1570020</name>
    <name evidence="2" type="ORF">RSP824_20885</name>
    <name evidence="4" type="ORF">RUN1744_v1_770019</name>
    <name evidence="5" type="ORF">RUN1985_v1_160070</name>
    <name evidence="9" type="ORF">RUN215_v1_1160038</name>
    <name evidence="6" type="ORF">TD1301_v1_2540015</name>
    <name evidence="7" type="ORF">TF3108_v1_1100014</name>
    <name evidence="8" type="ORF">TO10_v1_1410008</name>
</gene>
<dbReference type="EMBL" id="LN899822">
    <property type="protein sequence ID" value="CUV61531.1"/>
    <property type="molecule type" value="Genomic_DNA"/>
</dbReference>
<dbReference type="Pfam" id="PF05643">
    <property type="entry name" value="GNA1162-like"/>
    <property type="match status" value="1"/>
</dbReference>
<reference evidence="8" key="1">
    <citation type="submission" date="2015-10" db="EMBL/GenBank/DDBJ databases">
        <authorList>
            <person name="Gilbert D.G."/>
        </authorList>
    </citation>
    <scope>NUCLEOTIDE SEQUENCE</scope>
    <source>
        <strain evidence="8">Phyl III-seqv23</strain>
    </source>
</reference>
<dbReference type="PROSITE" id="PS51257">
    <property type="entry name" value="PROKAR_LIPOPROTEIN"/>
    <property type="match status" value="1"/>
</dbReference>
<sequence>MAKRFLKLFAAIGVVALMAGCAAPAKHVDYAAFKASKPRSIVVLPPLNQSPDVKATYGMLSQVTKPLAEAGYYVLPVALVDETFRQNGLTTAGDIHGVPVAKLKDIFGADAALYVTITQYGTKYMLIDSVTVVAADAKLVDLKSGETLWTGHASASSKETGNSVDVNAGGIIGVLVSAAVKQIVNTAIDSGYSVAGATSARLLSAGPHGGLLYGPRSPKYGTD</sequence>
<dbReference type="EMBL" id="CP025742">
    <property type="protein sequence ID" value="AYA48867.1"/>
    <property type="molecule type" value="Genomic_DNA"/>
</dbReference>
<evidence type="ECO:0000313" key="11">
    <source>
        <dbReference type="EMBL" id="UZF17605.1"/>
    </source>
</evidence>
<feature type="signal peptide" evidence="1">
    <location>
        <begin position="1"/>
        <end position="25"/>
    </location>
</feature>
<reference evidence="12" key="3">
    <citation type="submission" date="2018-01" db="EMBL/GenBank/DDBJ databases">
        <title>Raltonia solanacearum P824 infects blueberry.</title>
        <authorList>
            <person name="Bocsanczy A.M."/>
            <person name="Norman D.J."/>
        </authorList>
    </citation>
    <scope>NUCLEOTIDE SEQUENCE [LARGE SCALE GENOMIC DNA]</scope>
    <source>
        <strain evidence="12">P824</strain>
    </source>
</reference>
<evidence type="ECO:0000313" key="8">
    <source>
        <dbReference type="EMBL" id="CUV47991.1"/>
    </source>
</evidence>
<proteinExistence type="predicted"/>